<name>A0A7C4ZGQ0_9DEIN</name>
<evidence type="ECO:0000256" key="3">
    <source>
        <dbReference type="ARBA" id="ARBA00023163"/>
    </source>
</evidence>
<dbReference type="InterPro" id="IPR036390">
    <property type="entry name" value="WH_DNA-bd_sf"/>
</dbReference>
<evidence type="ECO:0000256" key="2">
    <source>
        <dbReference type="ARBA" id="ARBA00023125"/>
    </source>
</evidence>
<gene>
    <name evidence="6" type="ORF">ENK37_05525</name>
</gene>
<dbReference type="SUPFAM" id="SSF46785">
    <property type="entry name" value="Winged helix' DNA-binding domain"/>
    <property type="match status" value="1"/>
</dbReference>
<dbReference type="InterPro" id="IPR000595">
    <property type="entry name" value="cNMP-bd_dom"/>
</dbReference>
<sequence>MPSETSVPVPEALAEAFAPVPVRAGRELFAQGEPAEALYLLETGWVRLYRLSPRGREMTTLVLDPGELFGEEALLPEGRYGQHADALTAVRVLRLERAGLLAAWEASPEVRRWVLARLVRRLRATQDRYREHRFRRVLPRLAALLVEQMQPGQEGLEVHLSHEQMSHRLGAGRDTVTRALGALAMRDLLEINYRRVVVLNPDAVRRLASGSEDDDE</sequence>
<dbReference type="Pfam" id="PF00027">
    <property type="entry name" value="cNMP_binding"/>
    <property type="match status" value="1"/>
</dbReference>
<protein>
    <submittedName>
        <fullName evidence="6">Crp/Fnr family transcriptional regulator</fullName>
    </submittedName>
</protein>
<keyword evidence="2" id="KW-0238">DNA-binding</keyword>
<dbReference type="SUPFAM" id="SSF51206">
    <property type="entry name" value="cAMP-binding domain-like"/>
    <property type="match status" value="1"/>
</dbReference>
<dbReference type="InterPro" id="IPR018490">
    <property type="entry name" value="cNMP-bd_dom_sf"/>
</dbReference>
<dbReference type="Proteomes" id="UP000885759">
    <property type="component" value="Unassembled WGS sequence"/>
</dbReference>
<dbReference type="PROSITE" id="PS50042">
    <property type="entry name" value="CNMP_BINDING_3"/>
    <property type="match status" value="1"/>
</dbReference>
<dbReference type="GO" id="GO:0005829">
    <property type="term" value="C:cytosol"/>
    <property type="evidence" value="ECO:0007669"/>
    <property type="project" value="TreeGrafter"/>
</dbReference>
<dbReference type="SMART" id="SM00100">
    <property type="entry name" value="cNMP"/>
    <property type="match status" value="1"/>
</dbReference>
<comment type="caution">
    <text evidence="6">The sequence shown here is derived from an EMBL/GenBank/DDBJ whole genome shotgun (WGS) entry which is preliminary data.</text>
</comment>
<dbReference type="GO" id="GO:0003677">
    <property type="term" value="F:DNA binding"/>
    <property type="evidence" value="ECO:0007669"/>
    <property type="project" value="UniProtKB-KW"/>
</dbReference>
<reference evidence="6" key="1">
    <citation type="journal article" date="2020" name="mSystems">
        <title>Genome- and Community-Level Interaction Insights into Carbon Utilization and Element Cycling Functions of Hydrothermarchaeota in Hydrothermal Sediment.</title>
        <authorList>
            <person name="Zhou Z."/>
            <person name="Liu Y."/>
            <person name="Xu W."/>
            <person name="Pan J."/>
            <person name="Luo Z.H."/>
            <person name="Li M."/>
        </authorList>
    </citation>
    <scope>NUCLEOTIDE SEQUENCE [LARGE SCALE GENOMIC DNA]</scope>
    <source>
        <strain evidence="6">HyVt-570</strain>
    </source>
</reference>
<evidence type="ECO:0000313" key="6">
    <source>
        <dbReference type="EMBL" id="HGY09497.1"/>
    </source>
</evidence>
<dbReference type="PROSITE" id="PS51063">
    <property type="entry name" value="HTH_CRP_2"/>
    <property type="match status" value="1"/>
</dbReference>
<dbReference type="AlphaFoldDB" id="A0A7C4ZGQ0"/>
<proteinExistence type="predicted"/>
<keyword evidence="1" id="KW-0805">Transcription regulation</keyword>
<dbReference type="SMART" id="SM00419">
    <property type="entry name" value="HTH_CRP"/>
    <property type="match status" value="1"/>
</dbReference>
<evidence type="ECO:0000259" key="4">
    <source>
        <dbReference type="PROSITE" id="PS50042"/>
    </source>
</evidence>
<feature type="domain" description="Cyclic nucleotide-binding" evidence="4">
    <location>
        <begin position="13"/>
        <end position="121"/>
    </location>
</feature>
<organism evidence="6">
    <name type="scientific">Oceanithermus profundus</name>
    <dbReference type="NCBI Taxonomy" id="187137"/>
    <lineage>
        <taxon>Bacteria</taxon>
        <taxon>Thermotogati</taxon>
        <taxon>Deinococcota</taxon>
        <taxon>Deinococci</taxon>
        <taxon>Thermales</taxon>
        <taxon>Thermaceae</taxon>
        <taxon>Oceanithermus</taxon>
    </lineage>
</organism>
<dbReference type="PANTHER" id="PTHR24567:SF74">
    <property type="entry name" value="HTH-TYPE TRANSCRIPTIONAL REGULATOR ARCR"/>
    <property type="match status" value="1"/>
</dbReference>
<dbReference type="InterPro" id="IPR014710">
    <property type="entry name" value="RmlC-like_jellyroll"/>
</dbReference>
<dbReference type="PANTHER" id="PTHR24567">
    <property type="entry name" value="CRP FAMILY TRANSCRIPTIONAL REGULATORY PROTEIN"/>
    <property type="match status" value="1"/>
</dbReference>
<dbReference type="Gene3D" id="2.60.120.10">
    <property type="entry name" value="Jelly Rolls"/>
    <property type="match status" value="1"/>
</dbReference>
<accession>A0A7C4ZGQ0</accession>
<evidence type="ECO:0000259" key="5">
    <source>
        <dbReference type="PROSITE" id="PS51063"/>
    </source>
</evidence>
<dbReference type="InterPro" id="IPR012318">
    <property type="entry name" value="HTH_CRP"/>
</dbReference>
<dbReference type="EMBL" id="DRPZ01000147">
    <property type="protein sequence ID" value="HGY09497.1"/>
    <property type="molecule type" value="Genomic_DNA"/>
</dbReference>
<dbReference type="InterPro" id="IPR050397">
    <property type="entry name" value="Env_Response_Regulators"/>
</dbReference>
<dbReference type="GO" id="GO:0003700">
    <property type="term" value="F:DNA-binding transcription factor activity"/>
    <property type="evidence" value="ECO:0007669"/>
    <property type="project" value="TreeGrafter"/>
</dbReference>
<dbReference type="CDD" id="cd00038">
    <property type="entry name" value="CAP_ED"/>
    <property type="match status" value="1"/>
</dbReference>
<evidence type="ECO:0000256" key="1">
    <source>
        <dbReference type="ARBA" id="ARBA00023015"/>
    </source>
</evidence>
<dbReference type="Pfam" id="PF13545">
    <property type="entry name" value="HTH_Crp_2"/>
    <property type="match status" value="1"/>
</dbReference>
<keyword evidence="3" id="KW-0804">Transcription</keyword>
<feature type="domain" description="HTH crp-type" evidence="5">
    <location>
        <begin position="135"/>
        <end position="202"/>
    </location>
</feature>